<organism evidence="1">
    <name type="scientific">virus sp. ctoYX9</name>
    <dbReference type="NCBI Taxonomy" id="2825822"/>
    <lineage>
        <taxon>Viruses</taxon>
    </lineage>
</organism>
<protein>
    <submittedName>
        <fullName evidence="1">Uncharacterized protein</fullName>
    </submittedName>
</protein>
<reference evidence="1" key="1">
    <citation type="journal article" date="2021" name="Proc. Natl. Acad. Sci. U.S.A.">
        <title>A Catalog of Tens of Thousands of Viruses from Human Metagenomes Reveals Hidden Associations with Chronic Diseases.</title>
        <authorList>
            <person name="Tisza M.J."/>
            <person name="Buck C.B."/>
        </authorList>
    </citation>
    <scope>NUCLEOTIDE SEQUENCE</scope>
    <source>
        <strain evidence="1">CtoYX9</strain>
    </source>
</reference>
<sequence length="142" mass="15861">MTVEQWLRGHFHGLGNQIEGNVLEVAAISPMEARPTPFRVVALTDEVEEYINDEEYRKGLNYALSTLYYSMSAAITGGTKSEKRGNRQISIGGYPLTTKDREAFRALGDKLRRELGAEVDEELTDSGGMFDATNLRTKGGWR</sequence>
<dbReference type="EMBL" id="BK059131">
    <property type="protein sequence ID" value="DAE33011.1"/>
    <property type="molecule type" value="Genomic_DNA"/>
</dbReference>
<name>A0A8S5RPA2_9VIRU</name>
<evidence type="ECO:0000313" key="1">
    <source>
        <dbReference type="EMBL" id="DAE33011.1"/>
    </source>
</evidence>
<proteinExistence type="predicted"/>
<accession>A0A8S5RPA2</accession>